<dbReference type="GO" id="GO:0006313">
    <property type="term" value="P:DNA transposition"/>
    <property type="evidence" value="ECO:0007669"/>
    <property type="project" value="InterPro"/>
</dbReference>
<evidence type="ECO:0000313" key="4">
    <source>
        <dbReference type="EMBL" id="KKB60842.1"/>
    </source>
</evidence>
<dbReference type="InterPro" id="IPR047650">
    <property type="entry name" value="Transpos_IS110"/>
</dbReference>
<proteinExistence type="predicted"/>
<dbReference type="InterPro" id="IPR002525">
    <property type="entry name" value="Transp_IS110-like_N"/>
</dbReference>
<name>A0A0F5JU16_9BURK</name>
<dbReference type="STRING" id="28092.WM40_26850"/>
<dbReference type="Proteomes" id="UP000033618">
    <property type="component" value="Unassembled WGS sequence"/>
</dbReference>
<dbReference type="PANTHER" id="PTHR33055:SF17">
    <property type="entry name" value="THIRD ORF IN TRANSPOSON ISC1491"/>
    <property type="match status" value="1"/>
</dbReference>
<feature type="domain" description="Transposase IS116/IS110/IS902 C-terminal" evidence="3">
    <location>
        <begin position="279"/>
        <end position="364"/>
    </location>
</feature>
<keyword evidence="5" id="KW-1185">Reference proteome</keyword>
<organism evidence="4 5">
    <name type="scientific">Robbsia andropogonis</name>
    <dbReference type="NCBI Taxonomy" id="28092"/>
    <lineage>
        <taxon>Bacteria</taxon>
        <taxon>Pseudomonadati</taxon>
        <taxon>Pseudomonadota</taxon>
        <taxon>Betaproteobacteria</taxon>
        <taxon>Burkholderiales</taxon>
        <taxon>Burkholderiaceae</taxon>
        <taxon>Robbsia</taxon>
    </lineage>
</organism>
<keyword evidence="1" id="KW-0175">Coiled coil</keyword>
<dbReference type="AlphaFoldDB" id="A0A0F5JU16"/>
<dbReference type="NCBIfam" id="NF033542">
    <property type="entry name" value="transpos_IS110"/>
    <property type="match status" value="1"/>
</dbReference>
<dbReference type="GO" id="GO:0003677">
    <property type="term" value="F:DNA binding"/>
    <property type="evidence" value="ECO:0007669"/>
    <property type="project" value="InterPro"/>
</dbReference>
<accession>A0A0F5JU16</accession>
<reference evidence="4 5" key="1">
    <citation type="submission" date="2015-03" db="EMBL/GenBank/DDBJ databases">
        <title>Draft Genome Sequence of Burkholderia andropogonis type strain ICMP2807, isolated from Sorghum bicolor.</title>
        <authorList>
            <person name="Lopes-Santos L."/>
            <person name="Castro D.B."/>
            <person name="Ottoboni L.M."/>
            <person name="Park D."/>
            <person name="Weirc B.S."/>
            <person name="Destefano S.A."/>
        </authorList>
    </citation>
    <scope>NUCLEOTIDE SEQUENCE [LARGE SCALE GENOMIC DNA]</scope>
    <source>
        <strain evidence="4 5">ICMP2807</strain>
    </source>
</reference>
<feature type="coiled-coil region" evidence="1">
    <location>
        <begin position="254"/>
        <end position="281"/>
    </location>
</feature>
<evidence type="ECO:0000313" key="5">
    <source>
        <dbReference type="Proteomes" id="UP000033618"/>
    </source>
</evidence>
<dbReference type="PANTHER" id="PTHR33055">
    <property type="entry name" value="TRANSPOSASE FOR INSERTION SEQUENCE ELEMENT IS1111A"/>
    <property type="match status" value="1"/>
</dbReference>
<dbReference type="CDD" id="cd09897">
    <property type="entry name" value="H3TH_FEN1-XPG-like"/>
    <property type="match status" value="1"/>
</dbReference>
<evidence type="ECO:0000259" key="2">
    <source>
        <dbReference type="Pfam" id="PF01548"/>
    </source>
</evidence>
<dbReference type="SUPFAM" id="SSF81585">
    <property type="entry name" value="PsbU/PolX domain-like"/>
    <property type="match status" value="1"/>
</dbReference>
<comment type="caution">
    <text evidence="4">The sequence shown here is derived from an EMBL/GenBank/DDBJ whole genome shotgun (WGS) entry which is preliminary data.</text>
</comment>
<dbReference type="OrthoDB" id="5289737at2"/>
<evidence type="ECO:0000259" key="3">
    <source>
        <dbReference type="Pfam" id="PF02371"/>
    </source>
</evidence>
<gene>
    <name evidence="4" type="ORF">WM40_26850</name>
</gene>
<dbReference type="Pfam" id="PF01548">
    <property type="entry name" value="DEDD_Tnp_IS110"/>
    <property type="match status" value="1"/>
</dbReference>
<dbReference type="PATRIC" id="fig|28092.6.peg.6354"/>
<evidence type="ECO:0000256" key="1">
    <source>
        <dbReference type="SAM" id="Coils"/>
    </source>
</evidence>
<dbReference type="RefSeq" id="WP_046154612.1">
    <property type="nucleotide sequence ID" value="NZ_CADFGU010000012.1"/>
</dbReference>
<dbReference type="Pfam" id="PF02371">
    <property type="entry name" value="Transposase_20"/>
    <property type="match status" value="1"/>
</dbReference>
<dbReference type="GO" id="GO:0004803">
    <property type="term" value="F:transposase activity"/>
    <property type="evidence" value="ECO:0007669"/>
    <property type="project" value="InterPro"/>
</dbReference>
<dbReference type="InterPro" id="IPR003346">
    <property type="entry name" value="Transposase_20"/>
</dbReference>
<sequence length="430" mass="49296">MADTSNTTTDVHFLAIDVAKQWNAVLIETATGMKHRFKMANSAQDFDRLIQFIQSLGGRCKGALEPTGDYHRPIAHRLLMAGVDLVSVSSVAQARYREAKFNSWDKNDPKDASVILDMLKHGIVQQYVDPMIAGNHDLQELSKTYFQISRLRTRVQHSIINHHVPLYFPEMYKYWSSSRSEWWIRFMLEFPTPAHVQRLTREEFVKAAWDLVGRKVEKTQKLGEIWDMSQQSAALPHHPDSLAVETFRLSLRQLQHFNEARTSLEERAEAALLNNADYERLRTLPGIGPIIALTILAEAGDLRRFRHYRQFLKYCGLDLAKHQSGTARGREQLSKRGNARLRLAFWMAGTVAVRLRENSFKDKYDRYIKSDPGNADLKRKALTAVCAKMARVAHGMIKTNRPYQRFFEQSLPSGSIPLCRAVEAQQQVTS</sequence>
<dbReference type="EMBL" id="LAQU01000170">
    <property type="protein sequence ID" value="KKB60842.1"/>
    <property type="molecule type" value="Genomic_DNA"/>
</dbReference>
<feature type="domain" description="Transposase IS110-like N-terminal" evidence="2">
    <location>
        <begin position="15"/>
        <end position="168"/>
    </location>
</feature>
<protein>
    <submittedName>
        <fullName evidence="4">Transposase</fullName>
    </submittedName>
</protein>